<evidence type="ECO:0000313" key="7">
    <source>
        <dbReference type="EMBL" id="MBK1660594.1"/>
    </source>
</evidence>
<accession>A0ABS1D1I3</accession>
<feature type="transmembrane region" description="Helical" evidence="6">
    <location>
        <begin position="187"/>
        <end position="205"/>
    </location>
</feature>
<protein>
    <recommendedName>
        <fullName evidence="9">Threonine/homoserine/homoserine lactone efflux protein</fullName>
    </recommendedName>
</protein>
<evidence type="ECO:0000313" key="8">
    <source>
        <dbReference type="Proteomes" id="UP000697995"/>
    </source>
</evidence>
<feature type="transmembrane region" description="Helical" evidence="6">
    <location>
        <begin position="133"/>
        <end position="166"/>
    </location>
</feature>
<feature type="transmembrane region" description="Helical" evidence="6">
    <location>
        <begin position="78"/>
        <end position="96"/>
    </location>
</feature>
<comment type="caution">
    <text evidence="7">The sequence shown here is derived from an EMBL/GenBank/DDBJ whole genome shotgun (WGS) entry which is preliminary data.</text>
</comment>
<evidence type="ECO:0000256" key="3">
    <source>
        <dbReference type="ARBA" id="ARBA00022692"/>
    </source>
</evidence>
<dbReference type="Proteomes" id="UP000697995">
    <property type="component" value="Unassembled WGS sequence"/>
</dbReference>
<feature type="transmembrane region" description="Helical" evidence="6">
    <location>
        <begin position="42"/>
        <end position="66"/>
    </location>
</feature>
<keyword evidence="3 6" id="KW-0812">Transmembrane</keyword>
<dbReference type="PANTHER" id="PTHR30086:SF17">
    <property type="entry name" value="LYSE FAMILY TRANSLOCATOR"/>
    <property type="match status" value="1"/>
</dbReference>
<evidence type="ECO:0000256" key="6">
    <source>
        <dbReference type="SAM" id="Phobius"/>
    </source>
</evidence>
<dbReference type="EMBL" id="NRSG01000193">
    <property type="protein sequence ID" value="MBK1660594.1"/>
    <property type="molecule type" value="Genomic_DNA"/>
</dbReference>
<evidence type="ECO:0000256" key="2">
    <source>
        <dbReference type="ARBA" id="ARBA00022475"/>
    </source>
</evidence>
<evidence type="ECO:0000256" key="4">
    <source>
        <dbReference type="ARBA" id="ARBA00022989"/>
    </source>
</evidence>
<name>A0ABS1D1I3_9PROT</name>
<evidence type="ECO:0008006" key="9">
    <source>
        <dbReference type="Google" id="ProtNLM"/>
    </source>
</evidence>
<keyword evidence="8" id="KW-1185">Reference proteome</keyword>
<keyword evidence="4 6" id="KW-1133">Transmembrane helix</keyword>
<comment type="subcellular location">
    <subcellularLocation>
        <location evidence="1">Cell membrane</location>
        <topology evidence="1">Multi-pass membrane protein</topology>
    </subcellularLocation>
</comment>
<gene>
    <name evidence="7" type="ORF">CKO45_20450</name>
</gene>
<reference evidence="7 8" key="1">
    <citation type="journal article" date="2020" name="Microorganisms">
        <title>Osmotic Adaptation and Compatible Solute Biosynthesis of Phototrophic Bacteria as Revealed from Genome Analyses.</title>
        <authorList>
            <person name="Imhoff J.F."/>
            <person name="Rahn T."/>
            <person name="Kunzel S."/>
            <person name="Keller A."/>
            <person name="Neulinger S.C."/>
        </authorList>
    </citation>
    <scope>NUCLEOTIDE SEQUENCE [LARGE SCALE GENOMIC DNA]</scope>
    <source>
        <strain evidence="7 8">DSM 15382</strain>
    </source>
</reference>
<keyword evidence="2" id="KW-1003">Cell membrane</keyword>
<proteinExistence type="predicted"/>
<dbReference type="InterPro" id="IPR001123">
    <property type="entry name" value="LeuE-type"/>
</dbReference>
<evidence type="ECO:0000256" key="5">
    <source>
        <dbReference type="ARBA" id="ARBA00023136"/>
    </source>
</evidence>
<dbReference type="PANTHER" id="PTHR30086">
    <property type="entry name" value="ARGININE EXPORTER PROTEIN ARGO"/>
    <property type="match status" value="1"/>
</dbReference>
<dbReference type="Pfam" id="PF01810">
    <property type="entry name" value="LysE"/>
    <property type="match status" value="1"/>
</dbReference>
<dbReference type="RefSeq" id="WP_133222226.1">
    <property type="nucleotide sequence ID" value="NZ_NRSG01000193.1"/>
</dbReference>
<organism evidence="7 8">
    <name type="scientific">Paracraurococcus ruber</name>
    <dbReference type="NCBI Taxonomy" id="77675"/>
    <lineage>
        <taxon>Bacteria</taxon>
        <taxon>Pseudomonadati</taxon>
        <taxon>Pseudomonadota</taxon>
        <taxon>Alphaproteobacteria</taxon>
        <taxon>Acetobacterales</taxon>
        <taxon>Roseomonadaceae</taxon>
        <taxon>Paracraurococcus</taxon>
    </lineage>
</organism>
<sequence>MLDLALLAAFWAAFLLALVSPGPNFAVIAGTALREGRRRALGTAFGLAGGEAVWAIGAVLGVSALAAQHPLLSEALRIGGGAFLLFLGLSSLWAALRRTDALAPVGPMPEATGGTGFWRGFGLMLLNPKAGVFWVSLSGLFLGAAGGTTAAAAVMSAVALSFLWHGALAWMLSAQAVARAFRRVRRGLDAAFGVVMTALGLRLLAPS</sequence>
<keyword evidence="5 6" id="KW-0472">Membrane</keyword>
<evidence type="ECO:0000256" key="1">
    <source>
        <dbReference type="ARBA" id="ARBA00004651"/>
    </source>
</evidence>